<dbReference type="EMBL" id="PHAO01000001">
    <property type="protein sequence ID" value="PKN02456.1"/>
    <property type="molecule type" value="Genomic_DNA"/>
</dbReference>
<evidence type="ECO:0000313" key="2">
    <source>
        <dbReference type="EMBL" id="PKN02456.1"/>
    </source>
</evidence>
<keyword evidence="1" id="KW-0812">Transmembrane</keyword>
<organism evidence="2 3">
    <name type="scientific">Candidatus Dojkabacteria bacterium HGW-Dojkabacteria-1</name>
    <dbReference type="NCBI Taxonomy" id="2013761"/>
    <lineage>
        <taxon>Bacteria</taxon>
        <taxon>Candidatus Dojkabacteria</taxon>
    </lineage>
</organism>
<accession>A0A2N2F2T8</accession>
<feature type="transmembrane region" description="Helical" evidence="1">
    <location>
        <begin position="31"/>
        <end position="52"/>
    </location>
</feature>
<reference evidence="2 3" key="1">
    <citation type="journal article" date="2017" name="ISME J.">
        <title>Potential for microbial H2 and metal transformations associated with novel bacteria and archaea in deep terrestrial subsurface sediments.</title>
        <authorList>
            <person name="Hernsdorf A.W."/>
            <person name="Amano Y."/>
            <person name="Miyakawa K."/>
            <person name="Ise K."/>
            <person name="Suzuki Y."/>
            <person name="Anantharaman K."/>
            <person name="Probst A."/>
            <person name="Burstein D."/>
            <person name="Thomas B.C."/>
            <person name="Banfield J.F."/>
        </authorList>
    </citation>
    <scope>NUCLEOTIDE SEQUENCE [LARGE SCALE GENOMIC DNA]</scope>
    <source>
        <strain evidence="2">HGW-Dojkabacteria-1</strain>
    </source>
</reference>
<gene>
    <name evidence="2" type="ORF">CVU76_00220</name>
</gene>
<keyword evidence="1" id="KW-1133">Transmembrane helix</keyword>
<keyword evidence="1" id="KW-0472">Membrane</keyword>
<proteinExistence type="predicted"/>
<evidence type="ECO:0008006" key="4">
    <source>
        <dbReference type="Google" id="ProtNLM"/>
    </source>
</evidence>
<evidence type="ECO:0000313" key="3">
    <source>
        <dbReference type="Proteomes" id="UP000233417"/>
    </source>
</evidence>
<name>A0A2N2F2T8_9BACT</name>
<sequence length="175" mass="19383">MDQAARNVETINFVPVKKEKEKTPKNERFNILEILVVLSAFVVMGLLALLAINPSKEAAEARNMKRTADISAILTHVSAYNNTFGEIPEQIPKDNACVNFGNEICKSGPYDCSDLVDMSFLSGESEELIVMPQDPLYISINGTGYYISQSEKGVVTVCAPHAERNEKISFSKLMY</sequence>
<protein>
    <recommendedName>
        <fullName evidence="4">Type II secretion system protein GspG C-terminal domain-containing protein</fullName>
    </recommendedName>
</protein>
<comment type="caution">
    <text evidence="2">The sequence shown here is derived from an EMBL/GenBank/DDBJ whole genome shotgun (WGS) entry which is preliminary data.</text>
</comment>
<dbReference type="Proteomes" id="UP000233417">
    <property type="component" value="Unassembled WGS sequence"/>
</dbReference>
<dbReference type="AlphaFoldDB" id="A0A2N2F2T8"/>
<evidence type="ECO:0000256" key="1">
    <source>
        <dbReference type="SAM" id="Phobius"/>
    </source>
</evidence>